<evidence type="ECO:0000256" key="2">
    <source>
        <dbReference type="SAM" id="SignalP"/>
    </source>
</evidence>
<sequence length="51" mass="5124">MFHLIFAILLGLACPSNSNNNTGNNNGGTVRPYDGGTGGDSGHVIPPPGSN</sequence>
<dbReference type="KEGG" id="shg:Sph21_4954"/>
<dbReference type="HOGENOM" id="CLU_3103950_0_0_10"/>
<dbReference type="STRING" id="743722.Sph21_4954"/>
<gene>
    <name evidence="3" type="ordered locus">Sph21_4954</name>
</gene>
<dbReference type="AlphaFoldDB" id="F4C9S4"/>
<organism evidence="3">
    <name type="scientific">Sphingobacterium sp. (strain 21)</name>
    <dbReference type="NCBI Taxonomy" id="743722"/>
    <lineage>
        <taxon>Bacteria</taxon>
        <taxon>Pseudomonadati</taxon>
        <taxon>Bacteroidota</taxon>
        <taxon>Sphingobacteriia</taxon>
        <taxon>Sphingobacteriales</taxon>
        <taxon>Sphingobacteriaceae</taxon>
        <taxon>Sphingobacterium</taxon>
    </lineage>
</organism>
<protein>
    <submittedName>
        <fullName evidence="3">Uncharacterized protein</fullName>
    </submittedName>
</protein>
<accession>F4C9S4</accession>
<feature type="region of interest" description="Disordered" evidence="1">
    <location>
        <begin position="16"/>
        <end position="51"/>
    </location>
</feature>
<dbReference type="PATRIC" id="fig|743722.3.peg.5251"/>
<keyword evidence="2" id="KW-0732">Signal</keyword>
<feature type="signal peptide" evidence="2">
    <location>
        <begin position="1"/>
        <end position="18"/>
    </location>
</feature>
<feature type="chain" id="PRO_5003307584" evidence="2">
    <location>
        <begin position="19"/>
        <end position="51"/>
    </location>
</feature>
<evidence type="ECO:0000313" key="3">
    <source>
        <dbReference type="EMBL" id="ADZ81459.1"/>
    </source>
</evidence>
<dbReference type="EMBL" id="CP002584">
    <property type="protein sequence ID" value="ADZ81459.1"/>
    <property type="molecule type" value="Genomic_DNA"/>
</dbReference>
<reference evidence="3" key="1">
    <citation type="submission" date="2011-03" db="EMBL/GenBank/DDBJ databases">
        <title>Complete sequence of Sphingobacterium sp. 21.</title>
        <authorList>
            <consortium name="US DOE Joint Genome Institute"/>
            <person name="Lucas S."/>
            <person name="Copeland A."/>
            <person name="Lapidus A."/>
            <person name="Cheng J.-F."/>
            <person name="Goodwin L."/>
            <person name="Pitluck S."/>
            <person name="Davenport K."/>
            <person name="Detter J.C."/>
            <person name="Han C."/>
            <person name="Tapia R."/>
            <person name="Land M."/>
            <person name="Hauser L."/>
            <person name="Kyrpides N."/>
            <person name="Ivanova N."/>
            <person name="Ovchinnikova G."/>
            <person name="Pagani I."/>
            <person name="Siebers A.K."/>
            <person name="Allgaier M."/>
            <person name="Thelen M.P."/>
            <person name="Hugenholtz P."/>
            <person name="Woyke T."/>
        </authorList>
    </citation>
    <scope>NUCLEOTIDE SEQUENCE</scope>
    <source>
        <strain evidence="3">21</strain>
    </source>
</reference>
<evidence type="ECO:0000256" key="1">
    <source>
        <dbReference type="SAM" id="MobiDB-lite"/>
    </source>
</evidence>
<name>F4C9S4_SPHS2</name>
<proteinExistence type="predicted"/>
<feature type="compositionally biased region" description="Low complexity" evidence="1">
    <location>
        <begin position="16"/>
        <end position="29"/>
    </location>
</feature>